<organism evidence="2 3">
    <name type="scientific">Bradyrhizobium daqingense</name>
    <dbReference type="NCBI Taxonomy" id="993502"/>
    <lineage>
        <taxon>Bacteria</taxon>
        <taxon>Pseudomonadati</taxon>
        <taxon>Pseudomonadota</taxon>
        <taxon>Alphaproteobacteria</taxon>
        <taxon>Hyphomicrobiales</taxon>
        <taxon>Nitrobacteraceae</taxon>
        <taxon>Bradyrhizobium</taxon>
    </lineage>
</organism>
<dbReference type="EMBL" id="VLKL01000005">
    <property type="protein sequence ID" value="TWI07171.1"/>
    <property type="molecule type" value="Genomic_DNA"/>
</dbReference>
<dbReference type="Pfam" id="PF05016">
    <property type="entry name" value="ParE_toxin"/>
    <property type="match status" value="1"/>
</dbReference>
<sequence length="78" mass="8595">MKVVWTQEALADLSGIATYYAAHASPTIAEAVGRRFAEVVERIRVAPFLAPRVTHRSEVRVITVVAIHSGYFIVCVAR</sequence>
<keyword evidence="3" id="KW-1185">Reference proteome</keyword>
<dbReference type="InterPro" id="IPR007712">
    <property type="entry name" value="RelE/ParE_toxin"/>
</dbReference>
<evidence type="ECO:0000313" key="2">
    <source>
        <dbReference type="EMBL" id="TWI07171.1"/>
    </source>
</evidence>
<dbReference type="AlphaFoldDB" id="A0A562LHV2"/>
<dbReference type="InterPro" id="IPR035093">
    <property type="entry name" value="RelE/ParE_toxin_dom_sf"/>
</dbReference>
<comment type="caution">
    <text evidence="2">The sequence shown here is derived from an EMBL/GenBank/DDBJ whole genome shotgun (WGS) entry which is preliminary data.</text>
</comment>
<accession>A0A562LHV2</accession>
<dbReference type="Gene3D" id="3.30.2310.20">
    <property type="entry name" value="RelE-like"/>
    <property type="match status" value="1"/>
</dbReference>
<gene>
    <name evidence="2" type="ORF">IQ17_02559</name>
</gene>
<evidence type="ECO:0000313" key="3">
    <source>
        <dbReference type="Proteomes" id="UP000317176"/>
    </source>
</evidence>
<protein>
    <submittedName>
        <fullName evidence="2">Plasmid stabilization system protein ParE</fullName>
    </submittedName>
</protein>
<keyword evidence="1" id="KW-1277">Toxin-antitoxin system</keyword>
<dbReference type="Proteomes" id="UP000317176">
    <property type="component" value="Unassembled WGS sequence"/>
</dbReference>
<evidence type="ECO:0000256" key="1">
    <source>
        <dbReference type="ARBA" id="ARBA00022649"/>
    </source>
</evidence>
<reference evidence="2 3" key="1">
    <citation type="journal article" date="2015" name="Stand. Genomic Sci.">
        <title>Genomic Encyclopedia of Bacterial and Archaeal Type Strains, Phase III: the genomes of soil and plant-associated and newly described type strains.</title>
        <authorList>
            <person name="Whitman W.B."/>
            <person name="Woyke T."/>
            <person name="Klenk H.P."/>
            <person name="Zhou Y."/>
            <person name="Lilburn T.G."/>
            <person name="Beck B.J."/>
            <person name="De Vos P."/>
            <person name="Vandamme P."/>
            <person name="Eisen J.A."/>
            <person name="Garrity G."/>
            <person name="Hugenholtz P."/>
            <person name="Kyrpides N.C."/>
        </authorList>
    </citation>
    <scope>NUCLEOTIDE SEQUENCE [LARGE SCALE GENOMIC DNA]</scope>
    <source>
        <strain evidence="2 3">CGMCC 1.10947</strain>
    </source>
</reference>
<dbReference type="RefSeq" id="WP_231088554.1">
    <property type="nucleotide sequence ID" value="NZ_CP088014.1"/>
</dbReference>
<name>A0A562LHV2_9BRAD</name>
<proteinExistence type="predicted"/>